<evidence type="ECO:0000313" key="6">
    <source>
        <dbReference type="Proteomes" id="UP000183200"/>
    </source>
</evidence>
<keyword evidence="5" id="KW-0670">Pyruvate</keyword>
<dbReference type="RefSeq" id="WP_074611089.1">
    <property type="nucleotide sequence ID" value="NZ_FNGY01000008.1"/>
</dbReference>
<dbReference type="Proteomes" id="UP000183200">
    <property type="component" value="Unassembled WGS sequence"/>
</dbReference>
<name>A0A1H0CIH7_9SPHI</name>
<dbReference type="OrthoDB" id="669870at2"/>
<feature type="domain" description="Chorismate mutase" evidence="4">
    <location>
        <begin position="24"/>
        <end position="115"/>
    </location>
</feature>
<keyword evidence="5" id="KW-0456">Lyase</keyword>
<dbReference type="PROSITE" id="PS51168">
    <property type="entry name" value="CHORISMATE_MUT_2"/>
    <property type="match status" value="1"/>
</dbReference>
<dbReference type="InterPro" id="IPR036263">
    <property type="entry name" value="Chorismate_II_sf"/>
</dbReference>
<organism evidence="5 6">
    <name type="scientific">Pedobacter steynii</name>
    <dbReference type="NCBI Taxonomy" id="430522"/>
    <lineage>
        <taxon>Bacteria</taxon>
        <taxon>Pseudomonadati</taxon>
        <taxon>Bacteroidota</taxon>
        <taxon>Sphingobacteriia</taxon>
        <taxon>Sphingobacteriales</taxon>
        <taxon>Sphingobacteriaceae</taxon>
        <taxon>Pedobacter</taxon>
    </lineage>
</organism>
<dbReference type="GO" id="GO:0016829">
    <property type="term" value="F:lyase activity"/>
    <property type="evidence" value="ECO:0007669"/>
    <property type="project" value="UniProtKB-KW"/>
</dbReference>
<feature type="chain" id="PRO_5010256177" description="chorismate mutase" evidence="3">
    <location>
        <begin position="24"/>
        <end position="120"/>
    </location>
</feature>
<evidence type="ECO:0000259" key="4">
    <source>
        <dbReference type="PROSITE" id="PS51168"/>
    </source>
</evidence>
<dbReference type="InterPro" id="IPR051331">
    <property type="entry name" value="Chorismate_mutase-related"/>
</dbReference>
<dbReference type="EC" id="5.4.99.5" evidence="1"/>
<dbReference type="Gene3D" id="1.20.59.10">
    <property type="entry name" value="Chorismate mutase"/>
    <property type="match status" value="1"/>
</dbReference>
<sequence length="120" mass="13658">MKSFCLSGLTLLTCLLFSGICHAQSNDTTLTFHRKKIDSLDQKLIEILGERERVVKEVGIYKAKNNIPALQKGRFRQILKKNIKMGAQEGLSAKLMTKVMNAIHEESLRIERAIKEEETQ</sequence>
<evidence type="ECO:0000256" key="2">
    <source>
        <dbReference type="ARBA" id="ARBA00023235"/>
    </source>
</evidence>
<keyword evidence="6" id="KW-1185">Reference proteome</keyword>
<dbReference type="SUPFAM" id="SSF48600">
    <property type="entry name" value="Chorismate mutase II"/>
    <property type="match status" value="1"/>
</dbReference>
<dbReference type="AlphaFoldDB" id="A0A1H0CIH7"/>
<dbReference type="GO" id="GO:0009697">
    <property type="term" value="P:salicylic acid biosynthetic process"/>
    <property type="evidence" value="ECO:0007669"/>
    <property type="project" value="TreeGrafter"/>
</dbReference>
<feature type="signal peptide" evidence="3">
    <location>
        <begin position="1"/>
        <end position="23"/>
    </location>
</feature>
<keyword evidence="3" id="KW-0732">Signal</keyword>
<protein>
    <recommendedName>
        <fullName evidence="1">chorismate mutase</fullName>
        <ecNumber evidence="1">5.4.99.5</ecNumber>
    </recommendedName>
</protein>
<reference evidence="6" key="1">
    <citation type="submission" date="2016-10" db="EMBL/GenBank/DDBJ databases">
        <authorList>
            <person name="Varghese N."/>
            <person name="Submissions S."/>
        </authorList>
    </citation>
    <scope>NUCLEOTIDE SEQUENCE [LARGE SCALE GENOMIC DNA]</scope>
    <source>
        <strain evidence="6">DSM 19110</strain>
    </source>
</reference>
<gene>
    <name evidence="5" type="ORF">SAMN05421820_108128</name>
</gene>
<dbReference type="InterPro" id="IPR002701">
    <property type="entry name" value="CM_II_prokaryot"/>
</dbReference>
<evidence type="ECO:0000313" key="5">
    <source>
        <dbReference type="EMBL" id="SDN57643.1"/>
    </source>
</evidence>
<dbReference type="STRING" id="430522.BFS30_23815"/>
<evidence type="ECO:0000256" key="3">
    <source>
        <dbReference type="SAM" id="SignalP"/>
    </source>
</evidence>
<proteinExistence type="predicted"/>
<dbReference type="GO" id="GO:0046417">
    <property type="term" value="P:chorismate metabolic process"/>
    <property type="evidence" value="ECO:0007669"/>
    <property type="project" value="InterPro"/>
</dbReference>
<dbReference type="PANTHER" id="PTHR38041:SF1">
    <property type="entry name" value="CHORISMATE MUTASE"/>
    <property type="match status" value="1"/>
</dbReference>
<accession>A0A1H0CIH7</accession>
<dbReference type="GO" id="GO:0004106">
    <property type="term" value="F:chorismate mutase activity"/>
    <property type="evidence" value="ECO:0007669"/>
    <property type="project" value="UniProtKB-EC"/>
</dbReference>
<keyword evidence="2" id="KW-0413">Isomerase</keyword>
<dbReference type="InterPro" id="IPR036979">
    <property type="entry name" value="CM_dom_sf"/>
</dbReference>
<dbReference type="SMART" id="SM00830">
    <property type="entry name" value="CM_2"/>
    <property type="match status" value="1"/>
</dbReference>
<evidence type="ECO:0000256" key="1">
    <source>
        <dbReference type="ARBA" id="ARBA00012404"/>
    </source>
</evidence>
<dbReference type="PANTHER" id="PTHR38041">
    <property type="entry name" value="CHORISMATE MUTASE"/>
    <property type="match status" value="1"/>
</dbReference>
<dbReference type="Pfam" id="PF01817">
    <property type="entry name" value="CM_2"/>
    <property type="match status" value="1"/>
</dbReference>
<dbReference type="EMBL" id="FNGY01000008">
    <property type="protein sequence ID" value="SDN57643.1"/>
    <property type="molecule type" value="Genomic_DNA"/>
</dbReference>